<evidence type="ECO:0000256" key="1">
    <source>
        <dbReference type="ARBA" id="ARBA00022741"/>
    </source>
</evidence>
<dbReference type="InterPro" id="IPR017871">
    <property type="entry name" value="ABC_transporter-like_CS"/>
</dbReference>
<dbReference type="PROSITE" id="PS50893">
    <property type="entry name" value="ABC_TRANSPORTER_2"/>
    <property type="match status" value="2"/>
</dbReference>
<dbReference type="EMBL" id="CP107525">
    <property type="protein sequence ID" value="UZW64618.1"/>
    <property type="molecule type" value="Genomic_DNA"/>
</dbReference>
<sequence>MKKEYAIEFENISKSFGNIKANSDISFKIQKGSIHAIIGENGAGKSTLMSILFGLYSPDSGVIKINGKKTFISNPNEATFLGIGMVHQHFKLVDVYTNLENIILGDEFTKKNTNLLNLTLSRQKIKALQETFLINFDLDKKTGNESVSARQKIEIMKMLYRDSDILIFDEPTAVLTQEEIQGLLKTFEIFKKQGKTIIFISHKLHEIKQIADNATVLRQGKVSAEFKVSSASVKDMAAAMVGSETLTIDNPDKGKILGKDLIFEIKNLNLNGTKKLEDINLKIHSGEIMAIAGVEGNGQEELEKVISRMKKETSGEIKLKSTKLVKEKIKDFFKYKKFQIYLKSAFSLVFLILFIMQISLWASSKAKELANLYLALGILFLGLFLFVAYYLSIEIYSYFKIKNKYQKNAQEFISVNQLNTFEFSQIGFSYVSSDRHKHGLVLDFSLRNNTFIRRTWDKLFNFFGVFKTKNITTQTSEIISNYDVRGANEGRPISRSLSGGNQQKFIIGREMSSSYEFILIMNPTRGLDVGAINNIHQKILQAKKDKKAILLISYELDEILTLADTIAVINNGKIVAVKSSNELTKNQIGQYMAHSGSDHANEK</sequence>
<organism evidence="5 6">
    <name type="scientific">Mycoplasmopsis synoviae</name>
    <name type="common">Mycoplasma synoviae</name>
    <dbReference type="NCBI Taxonomy" id="2109"/>
    <lineage>
        <taxon>Bacteria</taxon>
        <taxon>Bacillati</taxon>
        <taxon>Mycoplasmatota</taxon>
        <taxon>Mycoplasmoidales</taxon>
        <taxon>Metamycoplasmataceae</taxon>
        <taxon>Mycoplasmopsis</taxon>
    </lineage>
</organism>
<protein>
    <submittedName>
        <fullName evidence="5">ABC transporter ATP-binding protein</fullName>
    </submittedName>
</protein>
<dbReference type="Proteomes" id="UP001164481">
    <property type="component" value="Chromosome"/>
</dbReference>
<dbReference type="SMART" id="SM00382">
    <property type="entry name" value="AAA"/>
    <property type="match status" value="1"/>
</dbReference>
<evidence type="ECO:0000256" key="2">
    <source>
        <dbReference type="ARBA" id="ARBA00022840"/>
    </source>
</evidence>
<evidence type="ECO:0000259" key="4">
    <source>
        <dbReference type="PROSITE" id="PS50893"/>
    </source>
</evidence>
<feature type="transmembrane region" description="Helical" evidence="3">
    <location>
        <begin position="340"/>
        <end position="360"/>
    </location>
</feature>
<dbReference type="CDD" id="cd03215">
    <property type="entry name" value="ABC_Carb_Monos_II"/>
    <property type="match status" value="1"/>
</dbReference>
<accession>A0AAX3F0J6</accession>
<dbReference type="GO" id="GO:0005524">
    <property type="term" value="F:ATP binding"/>
    <property type="evidence" value="ECO:0007669"/>
    <property type="project" value="UniProtKB-KW"/>
</dbReference>
<dbReference type="InterPro" id="IPR027417">
    <property type="entry name" value="P-loop_NTPase"/>
</dbReference>
<dbReference type="PROSITE" id="PS00211">
    <property type="entry name" value="ABC_TRANSPORTER_1"/>
    <property type="match status" value="1"/>
</dbReference>
<dbReference type="PANTHER" id="PTHR43790">
    <property type="entry name" value="CARBOHYDRATE TRANSPORT ATP-BINDING PROTEIN MG119-RELATED"/>
    <property type="match status" value="1"/>
</dbReference>
<reference evidence="5" key="1">
    <citation type="submission" date="2022-10" db="EMBL/GenBank/DDBJ databases">
        <authorList>
            <person name="Wei X."/>
        </authorList>
    </citation>
    <scope>NUCLEOTIDE SEQUENCE</scope>
    <source>
        <strain evidence="5">SD2</strain>
    </source>
</reference>
<keyword evidence="3" id="KW-0812">Transmembrane</keyword>
<evidence type="ECO:0000256" key="3">
    <source>
        <dbReference type="SAM" id="Phobius"/>
    </source>
</evidence>
<dbReference type="AlphaFoldDB" id="A0AAX3F0J6"/>
<dbReference type="Pfam" id="PF00005">
    <property type="entry name" value="ABC_tran"/>
    <property type="match status" value="2"/>
</dbReference>
<keyword evidence="2 5" id="KW-0067">ATP-binding</keyword>
<keyword evidence="3" id="KW-0472">Membrane</keyword>
<gene>
    <name evidence="5" type="ORF">OIE46_00800</name>
</gene>
<dbReference type="SUPFAM" id="SSF52540">
    <property type="entry name" value="P-loop containing nucleoside triphosphate hydrolases"/>
    <property type="match status" value="2"/>
</dbReference>
<dbReference type="CDD" id="cd03216">
    <property type="entry name" value="ABC_Carb_Monos_I"/>
    <property type="match status" value="1"/>
</dbReference>
<dbReference type="InterPro" id="IPR003439">
    <property type="entry name" value="ABC_transporter-like_ATP-bd"/>
</dbReference>
<dbReference type="InterPro" id="IPR050107">
    <property type="entry name" value="ABC_carbohydrate_import_ATPase"/>
</dbReference>
<proteinExistence type="predicted"/>
<reference evidence="5" key="2">
    <citation type="submission" date="2022-11" db="EMBL/GenBank/DDBJ databases">
        <title>complete genomes of mycoplasma synoviae ZX313 strain and SD2 strain.</title>
        <authorList>
            <person name="Zhong Q."/>
        </authorList>
    </citation>
    <scope>NUCLEOTIDE SEQUENCE</scope>
    <source>
        <strain evidence="5">SD2</strain>
    </source>
</reference>
<evidence type="ECO:0000313" key="5">
    <source>
        <dbReference type="EMBL" id="UZW64618.1"/>
    </source>
</evidence>
<keyword evidence="3" id="KW-1133">Transmembrane helix</keyword>
<dbReference type="PANTHER" id="PTHR43790:SF4">
    <property type="entry name" value="GUANOSINE IMPORT ATP-BINDING PROTEIN NUPO"/>
    <property type="match status" value="1"/>
</dbReference>
<dbReference type="RefSeq" id="WP_154221525.1">
    <property type="nucleotide sequence ID" value="NZ_CP034544.1"/>
</dbReference>
<dbReference type="InterPro" id="IPR003593">
    <property type="entry name" value="AAA+_ATPase"/>
</dbReference>
<dbReference type="GO" id="GO:0016887">
    <property type="term" value="F:ATP hydrolysis activity"/>
    <property type="evidence" value="ECO:0007669"/>
    <property type="project" value="InterPro"/>
</dbReference>
<feature type="domain" description="ABC transporter" evidence="4">
    <location>
        <begin position="7"/>
        <end position="244"/>
    </location>
</feature>
<feature type="transmembrane region" description="Helical" evidence="3">
    <location>
        <begin position="372"/>
        <end position="392"/>
    </location>
</feature>
<feature type="domain" description="ABC transporter" evidence="4">
    <location>
        <begin position="256"/>
        <end position="596"/>
    </location>
</feature>
<keyword evidence="1" id="KW-0547">Nucleotide-binding</keyword>
<name>A0AAX3F0J6_MYCSY</name>
<evidence type="ECO:0000313" key="6">
    <source>
        <dbReference type="Proteomes" id="UP001164481"/>
    </source>
</evidence>
<dbReference type="Gene3D" id="3.40.50.300">
    <property type="entry name" value="P-loop containing nucleotide triphosphate hydrolases"/>
    <property type="match status" value="3"/>
</dbReference>